<feature type="transmembrane region" description="Helical" evidence="5">
    <location>
        <begin position="423"/>
        <end position="442"/>
    </location>
</feature>
<evidence type="ECO:0000256" key="3">
    <source>
        <dbReference type="ARBA" id="ARBA00022989"/>
    </source>
</evidence>
<dbReference type="PANTHER" id="PTHR24064">
    <property type="entry name" value="SOLUTE CARRIER FAMILY 22 MEMBER"/>
    <property type="match status" value="1"/>
</dbReference>
<feature type="transmembrane region" description="Helical" evidence="5">
    <location>
        <begin position="52"/>
        <end position="74"/>
    </location>
</feature>
<evidence type="ECO:0000256" key="2">
    <source>
        <dbReference type="ARBA" id="ARBA00022692"/>
    </source>
</evidence>
<keyword evidence="4 5" id="KW-0472">Membrane</keyword>
<keyword evidence="2 5" id="KW-0812">Transmembrane</keyword>
<name>A0AAD9RX54_9HYME</name>
<dbReference type="SUPFAM" id="SSF103473">
    <property type="entry name" value="MFS general substrate transporter"/>
    <property type="match status" value="1"/>
</dbReference>
<reference evidence="7" key="1">
    <citation type="submission" date="2021-08" db="EMBL/GenBank/DDBJ databases">
        <authorList>
            <person name="Misof B."/>
            <person name="Oliver O."/>
            <person name="Podsiadlowski L."/>
            <person name="Donath A."/>
            <person name="Peters R."/>
            <person name="Mayer C."/>
            <person name="Rust J."/>
            <person name="Gunkel S."/>
            <person name="Lesny P."/>
            <person name="Martin S."/>
            <person name="Oeyen J.P."/>
            <person name="Petersen M."/>
            <person name="Panagiotis P."/>
            <person name="Wilbrandt J."/>
            <person name="Tanja T."/>
        </authorList>
    </citation>
    <scope>NUCLEOTIDE SEQUENCE</scope>
    <source>
        <strain evidence="7">GBR_01_08_01A</strain>
        <tissue evidence="7">Thorax + abdomen</tissue>
    </source>
</reference>
<keyword evidence="3 5" id="KW-1133">Transmembrane helix</keyword>
<proteinExistence type="predicted"/>
<dbReference type="EMBL" id="JAIFRP010000006">
    <property type="protein sequence ID" value="KAK2587577.1"/>
    <property type="molecule type" value="Genomic_DNA"/>
</dbReference>
<dbReference type="PROSITE" id="PS50850">
    <property type="entry name" value="MFS"/>
    <property type="match status" value="1"/>
</dbReference>
<feature type="transmembrane region" description="Helical" evidence="5">
    <location>
        <begin position="281"/>
        <end position="300"/>
    </location>
</feature>
<accession>A0AAD9RX54</accession>
<evidence type="ECO:0000259" key="6">
    <source>
        <dbReference type="PROSITE" id="PS50850"/>
    </source>
</evidence>
<evidence type="ECO:0000256" key="4">
    <source>
        <dbReference type="ARBA" id="ARBA00023136"/>
    </source>
</evidence>
<dbReference type="CDD" id="cd17317">
    <property type="entry name" value="MFS_SLC22"/>
    <property type="match status" value="1"/>
</dbReference>
<sequence length="564" mass="62961">MEHERLNPKSETGVQPYYASKPESLPMVKKDIYQENEGPKMQDLDRFGWYQMMMYAILSVPLMFSAGFTMLYVFTAGEVKYRCLVPECENPLDTVFSPPWILDSAPKVDGTLATCTRYAVNDDPGTCSSVSFKNVTQSCDAWFYDPTERTVLNEWDVTCDTNRWKLTLVGTVNNLGQLVGLIFAGYISDKYGRRTILTGATFVCGISGLIHSFSVNYWMFVAFEFMDAVAGAGIYSAGFILGMELTGVKNRVLGNTISSCMFAIGEILLGFLAMWLRSWRALLRVIYGPALLAIFLPRVIPESVRWLLANGKNKEVEKIYYKMAQMNGLEVTKEAIGVFKESNVLKPTEKERVTQVFRSSKILLRLLVCSFCWLTNTFIYYGLSLNSVAFAGDKYVNFMLVAVVEIPAHFLTWLLTDYIGRKATLFGSFILSGLFCLAIQFIPGGGWSYTPLLLYMGGKWCITMSFSTVYLYTAEMFPTNLRHSLLGICSMTGRIGSILAPQTPLLAQIVPELPLVIFGAMAILSGVLSLIFPETLGTKLPDTIWEAENIGKIKANSNSQELPS</sequence>
<comment type="caution">
    <text evidence="7">The sequence shown here is derived from an EMBL/GenBank/DDBJ whole genome shotgun (WGS) entry which is preliminary data.</text>
</comment>
<evidence type="ECO:0000256" key="1">
    <source>
        <dbReference type="ARBA" id="ARBA00004141"/>
    </source>
</evidence>
<dbReference type="PROSITE" id="PS00216">
    <property type="entry name" value="SUGAR_TRANSPORT_1"/>
    <property type="match status" value="1"/>
</dbReference>
<feature type="transmembrane region" description="Helical" evidence="5">
    <location>
        <begin position="362"/>
        <end position="383"/>
    </location>
</feature>
<evidence type="ECO:0000313" key="7">
    <source>
        <dbReference type="EMBL" id="KAK2587577.1"/>
    </source>
</evidence>
<feature type="domain" description="Major facilitator superfamily (MFS) profile" evidence="6">
    <location>
        <begin position="126"/>
        <end position="537"/>
    </location>
</feature>
<dbReference type="InterPro" id="IPR036259">
    <property type="entry name" value="MFS_trans_sf"/>
</dbReference>
<feature type="transmembrane region" description="Helical" evidence="5">
    <location>
        <begin position="513"/>
        <end position="532"/>
    </location>
</feature>
<protein>
    <recommendedName>
        <fullName evidence="6">Major facilitator superfamily (MFS) profile domain-containing protein</fullName>
    </recommendedName>
</protein>
<dbReference type="Pfam" id="PF00083">
    <property type="entry name" value="Sugar_tr"/>
    <property type="match status" value="1"/>
</dbReference>
<dbReference type="Proteomes" id="UP001258017">
    <property type="component" value="Unassembled WGS sequence"/>
</dbReference>
<dbReference type="InterPro" id="IPR020846">
    <property type="entry name" value="MFS_dom"/>
</dbReference>
<feature type="transmembrane region" description="Helical" evidence="5">
    <location>
        <begin position="454"/>
        <end position="473"/>
    </location>
</feature>
<comment type="subcellular location">
    <subcellularLocation>
        <location evidence="1">Membrane</location>
        <topology evidence="1">Multi-pass membrane protein</topology>
    </subcellularLocation>
</comment>
<dbReference type="InterPro" id="IPR005828">
    <property type="entry name" value="MFS_sugar_transport-like"/>
</dbReference>
<feature type="transmembrane region" description="Helical" evidence="5">
    <location>
        <begin position="220"/>
        <end position="241"/>
    </location>
</feature>
<feature type="transmembrane region" description="Helical" evidence="5">
    <location>
        <begin position="395"/>
        <end position="416"/>
    </location>
</feature>
<dbReference type="AlphaFoldDB" id="A0AAD9RX54"/>
<gene>
    <name evidence="7" type="ORF">KPH14_003705</name>
</gene>
<dbReference type="GO" id="GO:0022857">
    <property type="term" value="F:transmembrane transporter activity"/>
    <property type="evidence" value="ECO:0007669"/>
    <property type="project" value="InterPro"/>
</dbReference>
<feature type="transmembrane region" description="Helical" evidence="5">
    <location>
        <begin position="196"/>
        <end position="214"/>
    </location>
</feature>
<evidence type="ECO:0000256" key="5">
    <source>
        <dbReference type="SAM" id="Phobius"/>
    </source>
</evidence>
<reference evidence="7" key="2">
    <citation type="journal article" date="2023" name="Commun. Biol.">
        <title>Intrasexual cuticular hydrocarbon dimorphism in a wasp sheds light on hydrocarbon biosynthesis genes in Hymenoptera.</title>
        <authorList>
            <person name="Moris V.C."/>
            <person name="Podsiadlowski L."/>
            <person name="Martin S."/>
            <person name="Oeyen J.P."/>
            <person name="Donath A."/>
            <person name="Petersen M."/>
            <person name="Wilbrandt J."/>
            <person name="Misof B."/>
            <person name="Liedtke D."/>
            <person name="Thamm M."/>
            <person name="Scheiner R."/>
            <person name="Schmitt T."/>
            <person name="Niehuis O."/>
        </authorList>
    </citation>
    <scope>NUCLEOTIDE SEQUENCE</scope>
    <source>
        <strain evidence="7">GBR_01_08_01A</strain>
    </source>
</reference>
<dbReference type="Gene3D" id="1.20.1250.20">
    <property type="entry name" value="MFS general substrate transporter like domains"/>
    <property type="match status" value="1"/>
</dbReference>
<evidence type="ECO:0000313" key="8">
    <source>
        <dbReference type="Proteomes" id="UP001258017"/>
    </source>
</evidence>
<keyword evidence="8" id="KW-1185">Reference proteome</keyword>
<feature type="transmembrane region" description="Helical" evidence="5">
    <location>
        <begin position="253"/>
        <end position="275"/>
    </location>
</feature>
<organism evidence="7 8">
    <name type="scientific">Odynerus spinipes</name>
    <dbReference type="NCBI Taxonomy" id="1348599"/>
    <lineage>
        <taxon>Eukaryota</taxon>
        <taxon>Metazoa</taxon>
        <taxon>Ecdysozoa</taxon>
        <taxon>Arthropoda</taxon>
        <taxon>Hexapoda</taxon>
        <taxon>Insecta</taxon>
        <taxon>Pterygota</taxon>
        <taxon>Neoptera</taxon>
        <taxon>Endopterygota</taxon>
        <taxon>Hymenoptera</taxon>
        <taxon>Apocrita</taxon>
        <taxon>Aculeata</taxon>
        <taxon>Vespoidea</taxon>
        <taxon>Vespidae</taxon>
        <taxon>Eumeninae</taxon>
        <taxon>Odynerus</taxon>
    </lineage>
</organism>
<dbReference type="GO" id="GO:0016020">
    <property type="term" value="C:membrane"/>
    <property type="evidence" value="ECO:0007669"/>
    <property type="project" value="UniProtKB-SubCell"/>
</dbReference>
<dbReference type="InterPro" id="IPR005829">
    <property type="entry name" value="Sugar_transporter_CS"/>
</dbReference>